<accession>A0ABX5XGY4</accession>
<evidence type="ECO:0000256" key="1">
    <source>
        <dbReference type="SAM" id="MobiDB-lite"/>
    </source>
</evidence>
<sequence length="373" mass="41654">MGEEGSSKKDRRIRQRFRQCLKSFVKTGVVDNTQWTSIEPELGNHFYGDGESLSKLIKKAGKFFAMAGLPVLPLSYGGAEEGRSRRGKRISLKLRPFVLSMAENRQRRDPLVVRCMKHEDLMPRPKESIYIGTGTTMRFLAERLIQRIEEHPFEIATDNIEILGLCYFQAGHALMKQGVLSFLGHPVDWDEGTIDPSRSPSSFQTAYLSISALTDEGEFCTRDKASELLTYQALQAKRLNRVVFLMEGEKIGTPGHGNFGGPVRFGEINKPPLRAYLVTDQLNANQRALVDGMGITIIDYDPPVDTGDRGPEERHVAAAPKDQVLDTAKVNAELSSANEHPTKRTDSSHPSPPKKQTRSAARKKRDSEKDSSQ</sequence>
<evidence type="ECO:0000313" key="2">
    <source>
        <dbReference type="EMBL" id="QDV81239.1"/>
    </source>
</evidence>
<feature type="compositionally biased region" description="Basic residues" evidence="1">
    <location>
        <begin position="355"/>
        <end position="364"/>
    </location>
</feature>
<name>A0ABX5XGY4_9BACT</name>
<gene>
    <name evidence="2" type="ORF">TBK1r_01540</name>
</gene>
<dbReference type="RefSeq" id="WP_145207071.1">
    <property type="nucleotide sequence ID" value="NZ_CP036432.1"/>
</dbReference>
<organism evidence="2 3">
    <name type="scientific">Stieleria magnilauensis</name>
    <dbReference type="NCBI Taxonomy" id="2527963"/>
    <lineage>
        <taxon>Bacteria</taxon>
        <taxon>Pseudomonadati</taxon>
        <taxon>Planctomycetota</taxon>
        <taxon>Planctomycetia</taxon>
        <taxon>Pirellulales</taxon>
        <taxon>Pirellulaceae</taxon>
        <taxon>Stieleria</taxon>
    </lineage>
</organism>
<protein>
    <submittedName>
        <fullName evidence="2">Uncharacterized protein</fullName>
    </submittedName>
</protein>
<proteinExistence type="predicted"/>
<dbReference type="EMBL" id="CP036432">
    <property type="protein sequence ID" value="QDV81239.1"/>
    <property type="molecule type" value="Genomic_DNA"/>
</dbReference>
<feature type="region of interest" description="Disordered" evidence="1">
    <location>
        <begin position="318"/>
        <end position="373"/>
    </location>
</feature>
<keyword evidence="3" id="KW-1185">Reference proteome</keyword>
<reference evidence="2 3" key="1">
    <citation type="submission" date="2019-02" db="EMBL/GenBank/DDBJ databases">
        <title>Deep-cultivation of Planctomycetes and their phenomic and genomic characterization uncovers novel biology.</title>
        <authorList>
            <person name="Wiegand S."/>
            <person name="Jogler M."/>
            <person name="Boedeker C."/>
            <person name="Pinto D."/>
            <person name="Vollmers J."/>
            <person name="Rivas-Marin E."/>
            <person name="Kohn T."/>
            <person name="Peeters S.H."/>
            <person name="Heuer A."/>
            <person name="Rast P."/>
            <person name="Oberbeckmann S."/>
            <person name="Bunk B."/>
            <person name="Jeske O."/>
            <person name="Meyerdierks A."/>
            <person name="Storesund J.E."/>
            <person name="Kallscheuer N."/>
            <person name="Luecker S."/>
            <person name="Lage O.M."/>
            <person name="Pohl T."/>
            <person name="Merkel B.J."/>
            <person name="Hornburger P."/>
            <person name="Mueller R.-W."/>
            <person name="Bruemmer F."/>
            <person name="Labrenz M."/>
            <person name="Spormann A.M."/>
            <person name="Op den Camp H."/>
            <person name="Overmann J."/>
            <person name="Amann R."/>
            <person name="Jetten M.S.M."/>
            <person name="Mascher T."/>
            <person name="Medema M.H."/>
            <person name="Devos D.P."/>
            <person name="Kaster A.-K."/>
            <person name="Ovreas L."/>
            <person name="Rohde M."/>
            <person name="Galperin M.Y."/>
            <person name="Jogler C."/>
        </authorList>
    </citation>
    <scope>NUCLEOTIDE SEQUENCE [LARGE SCALE GENOMIC DNA]</scope>
    <source>
        <strain evidence="2 3">TBK1r</strain>
    </source>
</reference>
<evidence type="ECO:0000313" key="3">
    <source>
        <dbReference type="Proteomes" id="UP000318081"/>
    </source>
</evidence>
<dbReference type="Proteomes" id="UP000318081">
    <property type="component" value="Chromosome"/>
</dbReference>